<dbReference type="InterPro" id="IPR001288">
    <property type="entry name" value="Translation_initiation_fac_3"/>
</dbReference>
<dbReference type="PANTHER" id="PTHR10938">
    <property type="entry name" value="TRANSLATION INITIATION FACTOR IF-3"/>
    <property type="match status" value="1"/>
</dbReference>
<dbReference type="SUPFAM" id="SSF55200">
    <property type="entry name" value="Translation initiation factor IF3, C-terminal domain"/>
    <property type="match status" value="1"/>
</dbReference>
<proteinExistence type="inferred from homology"/>
<dbReference type="PANTHER" id="PTHR10938:SF0">
    <property type="entry name" value="TRANSLATION INITIATION FACTOR IF-3, MITOCHONDRIAL"/>
    <property type="match status" value="1"/>
</dbReference>
<dbReference type="GO" id="GO:0005737">
    <property type="term" value="C:cytoplasm"/>
    <property type="evidence" value="ECO:0007669"/>
    <property type="project" value="UniProtKB-ARBA"/>
</dbReference>
<protein>
    <recommendedName>
        <fullName evidence="4">Translation initiation factor IF-3</fullName>
    </recommendedName>
</protein>
<dbReference type="RefSeq" id="WP_129438814.1">
    <property type="nucleotide sequence ID" value="NZ_CP035492.1"/>
</dbReference>
<name>A0A4P6EUQ2_9BACL</name>
<organism evidence="7 8">
    <name type="scientific">Paenibacillus protaetiae</name>
    <dbReference type="NCBI Taxonomy" id="2509456"/>
    <lineage>
        <taxon>Bacteria</taxon>
        <taxon>Bacillati</taxon>
        <taxon>Bacillota</taxon>
        <taxon>Bacilli</taxon>
        <taxon>Bacillales</taxon>
        <taxon>Paenibacillaceae</taxon>
        <taxon>Paenibacillus</taxon>
    </lineage>
</organism>
<dbReference type="InterPro" id="IPR036788">
    <property type="entry name" value="T_IF-3_C_sf"/>
</dbReference>
<dbReference type="Gene3D" id="3.10.20.80">
    <property type="entry name" value="Translation initiation factor 3 (IF-3), N-terminal domain"/>
    <property type="match status" value="1"/>
</dbReference>
<evidence type="ECO:0000259" key="6">
    <source>
        <dbReference type="Pfam" id="PF05198"/>
    </source>
</evidence>
<evidence type="ECO:0000313" key="8">
    <source>
        <dbReference type="Proteomes" id="UP000293568"/>
    </source>
</evidence>
<dbReference type="InterPro" id="IPR019815">
    <property type="entry name" value="Translation_initiation_fac_3_C"/>
</dbReference>
<keyword evidence="3" id="KW-0648">Protein biosynthesis</keyword>
<evidence type="ECO:0000256" key="1">
    <source>
        <dbReference type="ARBA" id="ARBA00005439"/>
    </source>
</evidence>
<evidence type="ECO:0000313" key="7">
    <source>
        <dbReference type="EMBL" id="QAY65853.1"/>
    </source>
</evidence>
<evidence type="ECO:0000256" key="4">
    <source>
        <dbReference type="NCBIfam" id="TIGR00168"/>
    </source>
</evidence>
<dbReference type="EMBL" id="CP035492">
    <property type="protein sequence ID" value="QAY65853.1"/>
    <property type="molecule type" value="Genomic_DNA"/>
</dbReference>
<dbReference type="Gene3D" id="3.30.110.10">
    <property type="entry name" value="Translation initiation factor 3 (IF-3), C-terminal domain"/>
    <property type="match status" value="1"/>
</dbReference>
<sequence>MLMMNNKIKAKEVQLTGLEGEDLGIMPTADALAMAQSHKADLVCTSLFSSPPPCKLVLRGMAKQEASQQKREERHRAGDVKVKEIRLTPYIEEHDYDTKKAQMQKLLQSGNAVQPVIRLQGKKEGEPARKLLEQLVADLAQAGRKETGIQISGKQVTVKLLPL</sequence>
<dbReference type="KEGG" id="pprt:ET464_05110"/>
<dbReference type="GO" id="GO:0043022">
    <property type="term" value="F:ribosome binding"/>
    <property type="evidence" value="ECO:0007669"/>
    <property type="project" value="TreeGrafter"/>
</dbReference>
<comment type="similarity">
    <text evidence="1">Belongs to the IF-3 family.</text>
</comment>
<dbReference type="NCBIfam" id="TIGR00168">
    <property type="entry name" value="infC"/>
    <property type="match status" value="1"/>
</dbReference>
<dbReference type="InterPro" id="IPR019814">
    <property type="entry name" value="Translation_initiation_fac_3_N"/>
</dbReference>
<dbReference type="Pfam" id="PF00707">
    <property type="entry name" value="IF3_C"/>
    <property type="match status" value="1"/>
</dbReference>
<dbReference type="OrthoDB" id="2899239at2"/>
<keyword evidence="2 7" id="KW-0396">Initiation factor</keyword>
<evidence type="ECO:0000256" key="3">
    <source>
        <dbReference type="ARBA" id="ARBA00022917"/>
    </source>
</evidence>
<keyword evidence="8" id="KW-1185">Reference proteome</keyword>
<dbReference type="Pfam" id="PF05198">
    <property type="entry name" value="IF3_N"/>
    <property type="match status" value="1"/>
</dbReference>
<evidence type="ECO:0000259" key="5">
    <source>
        <dbReference type="Pfam" id="PF00707"/>
    </source>
</evidence>
<dbReference type="SUPFAM" id="SSF54364">
    <property type="entry name" value="Translation initiation factor IF3, N-terminal domain"/>
    <property type="match status" value="1"/>
</dbReference>
<accession>A0A4P6EUQ2</accession>
<dbReference type="AlphaFoldDB" id="A0A4P6EUQ2"/>
<feature type="domain" description="Translation initiation factor 3 C-terminal" evidence="5">
    <location>
        <begin position="80"/>
        <end position="162"/>
    </location>
</feature>
<gene>
    <name evidence="7" type="primary">infC</name>
    <name evidence="7" type="ORF">ET464_05110</name>
</gene>
<feature type="domain" description="Translation initiation factor 3 N-terminal" evidence="6">
    <location>
        <begin position="4"/>
        <end position="72"/>
    </location>
</feature>
<dbReference type="GO" id="GO:0032790">
    <property type="term" value="P:ribosome disassembly"/>
    <property type="evidence" value="ECO:0007669"/>
    <property type="project" value="TreeGrafter"/>
</dbReference>
<reference evidence="7 8" key="1">
    <citation type="submission" date="2019-01" db="EMBL/GenBank/DDBJ databases">
        <title>Genome sequencing of strain FW100M-2.</title>
        <authorList>
            <person name="Heo J."/>
            <person name="Kim S.-J."/>
            <person name="Kim J.-S."/>
            <person name="Hong S.-B."/>
            <person name="Kwon S.-W."/>
        </authorList>
    </citation>
    <scope>NUCLEOTIDE SEQUENCE [LARGE SCALE GENOMIC DNA]</scope>
    <source>
        <strain evidence="7 8">FW100M-2</strain>
    </source>
</reference>
<dbReference type="InterPro" id="IPR036787">
    <property type="entry name" value="T_IF-3_N_sf"/>
</dbReference>
<dbReference type="GO" id="GO:0003743">
    <property type="term" value="F:translation initiation factor activity"/>
    <property type="evidence" value="ECO:0007669"/>
    <property type="project" value="UniProtKB-UniRule"/>
</dbReference>
<dbReference type="Proteomes" id="UP000293568">
    <property type="component" value="Chromosome"/>
</dbReference>
<evidence type="ECO:0000256" key="2">
    <source>
        <dbReference type="ARBA" id="ARBA00022540"/>
    </source>
</evidence>